<gene>
    <name evidence="1" type="ORF">METZ01_LOCUS93481</name>
</gene>
<reference evidence="1" key="1">
    <citation type="submission" date="2018-05" db="EMBL/GenBank/DDBJ databases">
        <authorList>
            <person name="Lanie J.A."/>
            <person name="Ng W.-L."/>
            <person name="Kazmierczak K.M."/>
            <person name="Andrzejewski T.M."/>
            <person name="Davidsen T.M."/>
            <person name="Wayne K.J."/>
            <person name="Tettelin H."/>
            <person name="Glass J.I."/>
            <person name="Rusch D."/>
            <person name="Podicherti R."/>
            <person name="Tsui H.-C.T."/>
            <person name="Winkler M.E."/>
        </authorList>
    </citation>
    <scope>NUCLEOTIDE SEQUENCE</scope>
</reference>
<evidence type="ECO:0000313" key="1">
    <source>
        <dbReference type="EMBL" id="SVA40627.1"/>
    </source>
</evidence>
<name>A0A381VLU2_9ZZZZ</name>
<protein>
    <submittedName>
        <fullName evidence="1">Uncharacterized protein</fullName>
    </submittedName>
</protein>
<dbReference type="AlphaFoldDB" id="A0A381VLU2"/>
<proteinExistence type="predicted"/>
<feature type="non-terminal residue" evidence="1">
    <location>
        <position position="1"/>
    </location>
</feature>
<sequence>VRLTGSLKQTTKRASGQCLATLFGATGQASACTEQSIFTPSPLKQPAYLSQSGSRASLPKVPLWVAISFGSFGSEMQIPGCCSIALASHVVPDLGAPSRKAPTSGTKSSIIDTTAPAPCTI</sequence>
<accession>A0A381VLU2</accession>
<organism evidence="1">
    <name type="scientific">marine metagenome</name>
    <dbReference type="NCBI Taxonomy" id="408172"/>
    <lineage>
        <taxon>unclassified sequences</taxon>
        <taxon>metagenomes</taxon>
        <taxon>ecological metagenomes</taxon>
    </lineage>
</organism>
<dbReference type="EMBL" id="UINC01009044">
    <property type="protein sequence ID" value="SVA40627.1"/>
    <property type="molecule type" value="Genomic_DNA"/>
</dbReference>